<feature type="transmembrane region" description="Helical" evidence="1">
    <location>
        <begin position="12"/>
        <end position="30"/>
    </location>
</feature>
<keyword evidence="1" id="KW-0472">Membrane</keyword>
<evidence type="ECO:0000313" key="2">
    <source>
        <dbReference type="EMBL" id="MFD2567825.1"/>
    </source>
</evidence>
<name>A0ABW5LSS8_9FLAO</name>
<keyword evidence="1" id="KW-1133">Transmembrane helix</keyword>
<gene>
    <name evidence="2" type="ORF">ACFSRZ_10610</name>
</gene>
<sequence>MKSKLNFTKASTILALVASLGSLYIVYYQTNLMGKQFELQRQQQYTSVFPYISLANTGNQKRYGYLISNTGIGPALIDEINIHYKDSVYKNHDLRAAFVNIITKEDSLFSSYKDIGHSTVRTGTLIPADKIIEAITFSSELDKIGVERRRALRGWFNRKLVIEVIYSSIYGEQWRVTSVSTAPEKIKSLTD</sequence>
<evidence type="ECO:0000313" key="3">
    <source>
        <dbReference type="Proteomes" id="UP001597508"/>
    </source>
</evidence>
<accession>A0ABW5LSS8</accession>
<dbReference type="Proteomes" id="UP001597508">
    <property type="component" value="Unassembled WGS sequence"/>
</dbReference>
<evidence type="ECO:0008006" key="4">
    <source>
        <dbReference type="Google" id="ProtNLM"/>
    </source>
</evidence>
<reference evidence="3" key="1">
    <citation type="journal article" date="2019" name="Int. J. Syst. Evol. Microbiol.">
        <title>The Global Catalogue of Microorganisms (GCM) 10K type strain sequencing project: providing services to taxonomists for standard genome sequencing and annotation.</title>
        <authorList>
            <consortium name="The Broad Institute Genomics Platform"/>
            <consortium name="The Broad Institute Genome Sequencing Center for Infectious Disease"/>
            <person name="Wu L."/>
            <person name="Ma J."/>
        </authorList>
    </citation>
    <scope>NUCLEOTIDE SEQUENCE [LARGE SCALE GENOMIC DNA]</scope>
    <source>
        <strain evidence="3">KCTC 52127</strain>
    </source>
</reference>
<keyword evidence="1" id="KW-0812">Transmembrane</keyword>
<keyword evidence="3" id="KW-1185">Reference proteome</keyword>
<dbReference type="RefSeq" id="WP_379666531.1">
    <property type="nucleotide sequence ID" value="NZ_JBHULH010000004.1"/>
</dbReference>
<comment type="caution">
    <text evidence="2">The sequence shown here is derived from an EMBL/GenBank/DDBJ whole genome shotgun (WGS) entry which is preliminary data.</text>
</comment>
<dbReference type="EMBL" id="JBHULH010000004">
    <property type="protein sequence ID" value="MFD2567825.1"/>
    <property type="molecule type" value="Genomic_DNA"/>
</dbReference>
<protein>
    <recommendedName>
        <fullName evidence="4">DUF2939 domain-containing protein</fullName>
    </recommendedName>
</protein>
<evidence type="ECO:0000256" key="1">
    <source>
        <dbReference type="SAM" id="Phobius"/>
    </source>
</evidence>
<proteinExistence type="predicted"/>
<organism evidence="2 3">
    <name type="scientific">Pseudotenacibaculum haliotis</name>
    <dbReference type="NCBI Taxonomy" id="1862138"/>
    <lineage>
        <taxon>Bacteria</taxon>
        <taxon>Pseudomonadati</taxon>
        <taxon>Bacteroidota</taxon>
        <taxon>Flavobacteriia</taxon>
        <taxon>Flavobacteriales</taxon>
        <taxon>Flavobacteriaceae</taxon>
        <taxon>Pseudotenacibaculum</taxon>
    </lineage>
</organism>